<feature type="non-terminal residue" evidence="11">
    <location>
        <position position="89"/>
    </location>
</feature>
<evidence type="ECO:0000256" key="7">
    <source>
        <dbReference type="ARBA" id="ARBA00023136"/>
    </source>
</evidence>
<feature type="domain" description="Potassium channel" evidence="10">
    <location>
        <begin position="44"/>
        <end position="88"/>
    </location>
</feature>
<protein>
    <recommendedName>
        <fullName evidence="10">Potassium channel domain-containing protein</fullName>
    </recommendedName>
</protein>
<evidence type="ECO:0000313" key="12">
    <source>
        <dbReference type="Proteomes" id="UP001529510"/>
    </source>
</evidence>
<evidence type="ECO:0000256" key="9">
    <source>
        <dbReference type="SAM" id="Phobius"/>
    </source>
</evidence>
<dbReference type="PANTHER" id="PTHR11003">
    <property type="entry name" value="POTASSIUM CHANNEL, SUBFAMILY K"/>
    <property type="match status" value="1"/>
</dbReference>
<keyword evidence="6" id="KW-0406">Ion transport</keyword>
<dbReference type="InterPro" id="IPR013099">
    <property type="entry name" value="K_chnl_dom"/>
</dbReference>
<proteinExistence type="predicted"/>
<evidence type="ECO:0000256" key="4">
    <source>
        <dbReference type="ARBA" id="ARBA00022958"/>
    </source>
</evidence>
<comment type="caution">
    <text evidence="11">The sequence shown here is derived from an EMBL/GenBank/DDBJ whole genome shotgun (WGS) entry which is preliminary data.</text>
</comment>
<organism evidence="11 12">
    <name type="scientific">Cirrhinus mrigala</name>
    <name type="common">Mrigala</name>
    <dbReference type="NCBI Taxonomy" id="683832"/>
    <lineage>
        <taxon>Eukaryota</taxon>
        <taxon>Metazoa</taxon>
        <taxon>Chordata</taxon>
        <taxon>Craniata</taxon>
        <taxon>Vertebrata</taxon>
        <taxon>Euteleostomi</taxon>
        <taxon>Actinopterygii</taxon>
        <taxon>Neopterygii</taxon>
        <taxon>Teleostei</taxon>
        <taxon>Ostariophysi</taxon>
        <taxon>Cypriniformes</taxon>
        <taxon>Cyprinidae</taxon>
        <taxon>Labeoninae</taxon>
        <taxon>Labeonini</taxon>
        <taxon>Cirrhinus</taxon>
    </lineage>
</organism>
<name>A0ABD0NRD8_CIRMR</name>
<gene>
    <name evidence="11" type="ORF">M9458_039745</name>
</gene>
<evidence type="ECO:0000256" key="8">
    <source>
        <dbReference type="ARBA" id="ARBA00023303"/>
    </source>
</evidence>
<keyword evidence="12" id="KW-1185">Reference proteome</keyword>
<dbReference type="PANTHER" id="PTHR11003:SF295">
    <property type="entry name" value="POTASSIUM CHANNEL SUBFAMILY K MEMBER 5"/>
    <property type="match status" value="1"/>
</dbReference>
<keyword evidence="3 9" id="KW-0812">Transmembrane</keyword>
<dbReference type="GO" id="GO:0034220">
    <property type="term" value="P:monoatomic ion transmembrane transport"/>
    <property type="evidence" value="ECO:0007669"/>
    <property type="project" value="UniProtKB-KW"/>
</dbReference>
<evidence type="ECO:0000256" key="2">
    <source>
        <dbReference type="ARBA" id="ARBA00022448"/>
    </source>
</evidence>
<reference evidence="11 12" key="1">
    <citation type="submission" date="2024-05" db="EMBL/GenBank/DDBJ databases">
        <title>Genome sequencing and assembly of Indian major carp, Cirrhinus mrigala (Hamilton, 1822).</title>
        <authorList>
            <person name="Mohindra V."/>
            <person name="Chowdhury L.M."/>
            <person name="Lal K."/>
            <person name="Jena J.K."/>
        </authorList>
    </citation>
    <scope>NUCLEOTIDE SEQUENCE [LARGE SCALE GENOMIC DNA]</scope>
    <source>
        <strain evidence="11">CM1030</strain>
        <tissue evidence="11">Blood</tissue>
    </source>
</reference>
<keyword evidence="2" id="KW-0813">Transport</keyword>
<dbReference type="SUPFAM" id="SSF81324">
    <property type="entry name" value="Voltage-gated potassium channels"/>
    <property type="match status" value="1"/>
</dbReference>
<evidence type="ECO:0000313" key="11">
    <source>
        <dbReference type="EMBL" id="KAL0163992.1"/>
    </source>
</evidence>
<evidence type="ECO:0000256" key="5">
    <source>
        <dbReference type="ARBA" id="ARBA00022989"/>
    </source>
</evidence>
<dbReference type="Gene3D" id="1.10.287.70">
    <property type="match status" value="1"/>
</dbReference>
<dbReference type="Proteomes" id="UP001529510">
    <property type="component" value="Unassembled WGS sequence"/>
</dbReference>
<keyword evidence="4" id="KW-0630">Potassium</keyword>
<dbReference type="AlphaFoldDB" id="A0ABD0NRD8"/>
<keyword evidence="7 9" id="KW-0472">Membrane</keyword>
<keyword evidence="5 9" id="KW-1133">Transmembrane helix</keyword>
<evidence type="ECO:0000259" key="10">
    <source>
        <dbReference type="Pfam" id="PF07885"/>
    </source>
</evidence>
<evidence type="ECO:0000256" key="6">
    <source>
        <dbReference type="ARBA" id="ARBA00023065"/>
    </source>
</evidence>
<sequence>MATPFILYPLWALWDSSLPHLDNQVLLHQNLSVKKVQFICTIVFLLWGFLVHLIFPAFVFMKFEEWTYLEGLYFSFTTLTTVGFGDYVA</sequence>
<dbReference type="GO" id="GO:0016020">
    <property type="term" value="C:membrane"/>
    <property type="evidence" value="ECO:0007669"/>
    <property type="project" value="UniProtKB-SubCell"/>
</dbReference>
<evidence type="ECO:0000256" key="3">
    <source>
        <dbReference type="ARBA" id="ARBA00022692"/>
    </source>
</evidence>
<feature type="transmembrane region" description="Helical" evidence="9">
    <location>
        <begin position="38"/>
        <end position="59"/>
    </location>
</feature>
<dbReference type="InterPro" id="IPR003280">
    <property type="entry name" value="2pore_dom_K_chnl"/>
</dbReference>
<evidence type="ECO:0000256" key="1">
    <source>
        <dbReference type="ARBA" id="ARBA00004141"/>
    </source>
</evidence>
<keyword evidence="8" id="KW-0407">Ion channel</keyword>
<comment type="subcellular location">
    <subcellularLocation>
        <location evidence="1">Membrane</location>
        <topology evidence="1">Multi-pass membrane protein</topology>
    </subcellularLocation>
</comment>
<accession>A0ABD0NRD8</accession>
<dbReference type="EMBL" id="JAMKFB020000020">
    <property type="protein sequence ID" value="KAL0163992.1"/>
    <property type="molecule type" value="Genomic_DNA"/>
</dbReference>
<dbReference type="Pfam" id="PF07885">
    <property type="entry name" value="Ion_trans_2"/>
    <property type="match status" value="1"/>
</dbReference>